<dbReference type="OrthoDB" id="6437248at2759"/>
<name>A0A4Y2AS04_ARAVE</name>
<dbReference type="PROSITE" id="PS50879">
    <property type="entry name" value="RNASE_H_1"/>
    <property type="match status" value="1"/>
</dbReference>
<feature type="domain" description="RNase H type-1" evidence="1">
    <location>
        <begin position="1"/>
        <end position="93"/>
    </location>
</feature>
<sequence length="123" mass="13868">MSSVKIEFQYEITALHEAVKYASHLPNHNTCKIHVDNRASIMASSNSESANQTARQIFNILLTNPKIKVSWVKAHAVNIGNERADQLAKKETQHGQLYTLTKLPKPYIKGLLRNSMVEELQPS</sequence>
<keyword evidence="3" id="KW-1185">Reference proteome</keyword>
<dbReference type="InterPro" id="IPR036397">
    <property type="entry name" value="RNaseH_sf"/>
</dbReference>
<evidence type="ECO:0000259" key="1">
    <source>
        <dbReference type="PROSITE" id="PS50879"/>
    </source>
</evidence>
<proteinExistence type="predicted"/>
<dbReference type="Proteomes" id="UP000499080">
    <property type="component" value="Unassembled WGS sequence"/>
</dbReference>
<dbReference type="InterPro" id="IPR012337">
    <property type="entry name" value="RNaseH-like_sf"/>
</dbReference>
<reference evidence="2 3" key="1">
    <citation type="journal article" date="2019" name="Sci. Rep.">
        <title>Orb-weaving spider Araneus ventricosus genome elucidates the spidroin gene catalogue.</title>
        <authorList>
            <person name="Kono N."/>
            <person name="Nakamura H."/>
            <person name="Ohtoshi R."/>
            <person name="Moran D.A.P."/>
            <person name="Shinohara A."/>
            <person name="Yoshida Y."/>
            <person name="Fujiwara M."/>
            <person name="Mori M."/>
            <person name="Tomita M."/>
            <person name="Arakawa K."/>
        </authorList>
    </citation>
    <scope>NUCLEOTIDE SEQUENCE [LARGE SCALE GENOMIC DNA]</scope>
</reference>
<dbReference type="EMBL" id="BGPR01000027">
    <property type="protein sequence ID" value="GBL81965.1"/>
    <property type="molecule type" value="Genomic_DNA"/>
</dbReference>
<dbReference type="SUPFAM" id="SSF53098">
    <property type="entry name" value="Ribonuclease H-like"/>
    <property type="match status" value="1"/>
</dbReference>
<dbReference type="GO" id="GO:0004523">
    <property type="term" value="F:RNA-DNA hybrid ribonuclease activity"/>
    <property type="evidence" value="ECO:0007669"/>
    <property type="project" value="InterPro"/>
</dbReference>
<dbReference type="Pfam" id="PF00075">
    <property type="entry name" value="RNase_H"/>
    <property type="match status" value="1"/>
</dbReference>
<evidence type="ECO:0000313" key="3">
    <source>
        <dbReference type="Proteomes" id="UP000499080"/>
    </source>
</evidence>
<organism evidence="2 3">
    <name type="scientific">Araneus ventricosus</name>
    <name type="common">Orbweaver spider</name>
    <name type="synonym">Epeira ventricosa</name>
    <dbReference type="NCBI Taxonomy" id="182803"/>
    <lineage>
        <taxon>Eukaryota</taxon>
        <taxon>Metazoa</taxon>
        <taxon>Ecdysozoa</taxon>
        <taxon>Arthropoda</taxon>
        <taxon>Chelicerata</taxon>
        <taxon>Arachnida</taxon>
        <taxon>Araneae</taxon>
        <taxon>Araneomorphae</taxon>
        <taxon>Entelegynae</taxon>
        <taxon>Araneoidea</taxon>
        <taxon>Araneidae</taxon>
        <taxon>Araneus</taxon>
    </lineage>
</organism>
<protein>
    <recommendedName>
        <fullName evidence="1">RNase H type-1 domain-containing protein</fullName>
    </recommendedName>
</protein>
<evidence type="ECO:0000313" key="2">
    <source>
        <dbReference type="EMBL" id="GBL81965.1"/>
    </source>
</evidence>
<dbReference type="Gene3D" id="3.30.420.10">
    <property type="entry name" value="Ribonuclease H-like superfamily/Ribonuclease H"/>
    <property type="match status" value="1"/>
</dbReference>
<gene>
    <name evidence="2" type="ORF">AVEN_50549_1</name>
</gene>
<dbReference type="InterPro" id="IPR002156">
    <property type="entry name" value="RNaseH_domain"/>
</dbReference>
<comment type="caution">
    <text evidence="2">The sequence shown here is derived from an EMBL/GenBank/DDBJ whole genome shotgun (WGS) entry which is preliminary data.</text>
</comment>
<accession>A0A4Y2AS04</accession>
<dbReference type="GO" id="GO:0003676">
    <property type="term" value="F:nucleic acid binding"/>
    <property type="evidence" value="ECO:0007669"/>
    <property type="project" value="InterPro"/>
</dbReference>
<dbReference type="AlphaFoldDB" id="A0A4Y2AS04"/>